<gene>
    <name evidence="1" type="ORF">KHLLAP_LOCUS2313</name>
</gene>
<proteinExistence type="predicted"/>
<evidence type="ECO:0000313" key="1">
    <source>
        <dbReference type="EMBL" id="CAJ2501845.1"/>
    </source>
</evidence>
<dbReference type="AlphaFoldDB" id="A0AAI8VBF7"/>
<name>A0AAI8VBF7_9PEZI</name>
<reference evidence="1" key="1">
    <citation type="submission" date="2023-10" db="EMBL/GenBank/DDBJ databases">
        <authorList>
            <person name="Hackl T."/>
        </authorList>
    </citation>
    <scope>NUCLEOTIDE SEQUENCE</scope>
</reference>
<keyword evidence="2" id="KW-1185">Reference proteome</keyword>
<organism evidence="1 2">
    <name type="scientific">Anthostomella pinea</name>
    <dbReference type="NCBI Taxonomy" id="933095"/>
    <lineage>
        <taxon>Eukaryota</taxon>
        <taxon>Fungi</taxon>
        <taxon>Dikarya</taxon>
        <taxon>Ascomycota</taxon>
        <taxon>Pezizomycotina</taxon>
        <taxon>Sordariomycetes</taxon>
        <taxon>Xylariomycetidae</taxon>
        <taxon>Xylariales</taxon>
        <taxon>Xylariaceae</taxon>
        <taxon>Anthostomella</taxon>
    </lineage>
</organism>
<sequence length="150" mass="15744">MPTPIILCGKYEEMGKLLKEAISPDFEVVHFVDSPEAGLTDIPALLQGIAPTASASKLGTGNFAQVPRAIVLGATYDDVWVASLRQAITGGLRKVPLLMPDLSNAPAVGGVAPSPAKANQAAGVALRELKKLEVEGKLDGGYDDVFTYRI</sequence>
<comment type="caution">
    <text evidence="1">The sequence shown here is derived from an EMBL/GenBank/DDBJ whole genome shotgun (WGS) entry which is preliminary data.</text>
</comment>
<dbReference type="EMBL" id="CAUWAG010000003">
    <property type="protein sequence ID" value="CAJ2501845.1"/>
    <property type="molecule type" value="Genomic_DNA"/>
</dbReference>
<dbReference type="Proteomes" id="UP001295740">
    <property type="component" value="Unassembled WGS sequence"/>
</dbReference>
<accession>A0AAI8VBF7</accession>
<evidence type="ECO:0000313" key="2">
    <source>
        <dbReference type="Proteomes" id="UP001295740"/>
    </source>
</evidence>
<protein>
    <submittedName>
        <fullName evidence="1">Uu.00g046980.m01.CDS01</fullName>
    </submittedName>
</protein>